<dbReference type="InterPro" id="IPR001029">
    <property type="entry name" value="Flagellin_N"/>
</dbReference>
<keyword evidence="7" id="KW-1185">Reference proteome</keyword>
<evidence type="ECO:0000313" key="6">
    <source>
        <dbReference type="EMBL" id="AKU92993.1"/>
    </source>
</evidence>
<accession>A0A0K1PHH6</accession>
<comment type="subcellular location">
    <subcellularLocation>
        <location evidence="3">Secreted</location>
    </subcellularLocation>
    <subcellularLocation>
        <location evidence="3">Bacterial flagellum</location>
    </subcellularLocation>
</comment>
<dbReference type="AlphaFoldDB" id="A0A0K1PHH6"/>
<protein>
    <recommendedName>
        <fullName evidence="3">Flagellin</fullName>
    </recommendedName>
</protein>
<dbReference type="PANTHER" id="PTHR42792:SF2">
    <property type="entry name" value="FLAGELLIN"/>
    <property type="match status" value="1"/>
</dbReference>
<dbReference type="GO" id="GO:0005576">
    <property type="term" value="C:extracellular region"/>
    <property type="evidence" value="ECO:0007669"/>
    <property type="project" value="UniProtKB-SubCell"/>
</dbReference>
<dbReference type="SUPFAM" id="SSF64518">
    <property type="entry name" value="Phase 1 flagellin"/>
    <property type="match status" value="1"/>
</dbReference>
<feature type="domain" description="Flagellin C-terminal" evidence="5">
    <location>
        <begin position="204"/>
        <end position="289"/>
    </location>
</feature>
<dbReference type="InterPro" id="IPR046358">
    <property type="entry name" value="Flagellin_C"/>
</dbReference>
<feature type="domain" description="Flagellin N-terminal" evidence="4">
    <location>
        <begin position="5"/>
        <end position="140"/>
    </location>
</feature>
<evidence type="ECO:0000256" key="2">
    <source>
        <dbReference type="ARBA" id="ARBA00023143"/>
    </source>
</evidence>
<dbReference type="PATRIC" id="fig|1391653.3.peg.3530"/>
<dbReference type="PANTHER" id="PTHR42792">
    <property type="entry name" value="FLAGELLIN"/>
    <property type="match status" value="1"/>
</dbReference>
<comment type="function">
    <text evidence="3">Flagellin is the subunit protein which polymerizes to form the filaments of bacterial flagella.</text>
</comment>
<dbReference type="Proteomes" id="UP000055590">
    <property type="component" value="Chromosome"/>
</dbReference>
<dbReference type="InterPro" id="IPR042187">
    <property type="entry name" value="Flagellin_C_sub2"/>
</dbReference>
<name>A0A0K1PHH6_9BACT</name>
<dbReference type="STRING" id="1391653.AKJ08_3380"/>
<dbReference type="GO" id="GO:0009288">
    <property type="term" value="C:bacterial-type flagellum"/>
    <property type="evidence" value="ECO:0007669"/>
    <property type="project" value="UniProtKB-SubCell"/>
</dbReference>
<dbReference type="PRINTS" id="PR00207">
    <property type="entry name" value="FLAGELLIN"/>
</dbReference>
<dbReference type="Pfam" id="PF00669">
    <property type="entry name" value="Flagellin_N"/>
    <property type="match status" value="1"/>
</dbReference>
<evidence type="ECO:0000313" key="7">
    <source>
        <dbReference type="Proteomes" id="UP000055590"/>
    </source>
</evidence>
<reference evidence="6 7" key="1">
    <citation type="submission" date="2015-08" db="EMBL/GenBank/DDBJ databases">
        <authorList>
            <person name="Babu N.S."/>
            <person name="Beckwith C.J."/>
            <person name="Beseler K.G."/>
            <person name="Brison A."/>
            <person name="Carone J.V."/>
            <person name="Caskin T.P."/>
            <person name="Diamond M."/>
            <person name="Durham M.E."/>
            <person name="Foxe J.M."/>
            <person name="Go M."/>
            <person name="Henderson B.A."/>
            <person name="Jones I.B."/>
            <person name="McGettigan J.A."/>
            <person name="Micheletti S.J."/>
            <person name="Nasrallah M.E."/>
            <person name="Ortiz D."/>
            <person name="Piller C.R."/>
            <person name="Privatt S.R."/>
            <person name="Schneider S.L."/>
            <person name="Sharp S."/>
            <person name="Smith T.C."/>
            <person name="Stanton J.D."/>
            <person name="Ullery H.E."/>
            <person name="Wilson R.J."/>
            <person name="Serrano M.G."/>
            <person name="Buck G."/>
            <person name="Lee V."/>
            <person name="Wang Y."/>
            <person name="Carvalho R."/>
            <person name="Voegtly L."/>
            <person name="Shi R."/>
            <person name="Duckworth R."/>
            <person name="Johnson A."/>
            <person name="Loviza R."/>
            <person name="Walstead R."/>
            <person name="Shah Z."/>
            <person name="Kiflezghi M."/>
            <person name="Wade K."/>
            <person name="Ball S.L."/>
            <person name="Bradley K.W."/>
            <person name="Asai D.J."/>
            <person name="Bowman C.A."/>
            <person name="Russell D.A."/>
            <person name="Pope W.H."/>
            <person name="Jacobs-Sera D."/>
            <person name="Hendrix R.W."/>
            <person name="Hatfull G.F."/>
        </authorList>
    </citation>
    <scope>NUCLEOTIDE SEQUENCE [LARGE SCALE GENOMIC DNA]</scope>
    <source>
        <strain evidence="6 7">DSM 27710</strain>
    </source>
</reference>
<keyword evidence="2 3" id="KW-0975">Bacterial flagellum</keyword>
<dbReference type="Gene3D" id="1.20.1330.10">
    <property type="entry name" value="f41 fragment of flagellin, N-terminal domain"/>
    <property type="match status" value="2"/>
</dbReference>
<keyword evidence="3" id="KW-0964">Secreted</keyword>
<comment type="similarity">
    <text evidence="1 3">Belongs to the bacterial flagellin family.</text>
</comment>
<dbReference type="RefSeq" id="WP_050727075.1">
    <property type="nucleotide sequence ID" value="NZ_CP012332.1"/>
</dbReference>
<dbReference type="Pfam" id="PF00700">
    <property type="entry name" value="Flagellin_C"/>
    <property type="match status" value="1"/>
</dbReference>
<dbReference type="InterPro" id="IPR001492">
    <property type="entry name" value="Flagellin"/>
</dbReference>
<sequence length="290" mass="30751">MTMSIRTNVGSLNAQRNLYSTQNTLNTSLAKLSSGYRITKAGDDAAGLAISEVLRSQISGLNQASRNAQDGISFIQTAEGALQEVHSMLQRMNTLALQASNATLSNENRGLIAKEVGDLRAEITSIADRVNFNGVKMLGEDKTIEFQIGTGKDDKLGVDFKSIKMDEFASDLDDAIQDLLDAAADFDPTDPDSGATADDASALIDGIKAAINSVSDMRATLGAAQNRLDHAIENINVTAENLSASESRIRDADVAAETAEMTKAQILMQAGVSVLAQANQMPQMALKLLG</sequence>
<gene>
    <name evidence="6" type="ORF">AKJ08_3380</name>
</gene>
<evidence type="ECO:0000259" key="5">
    <source>
        <dbReference type="Pfam" id="PF00700"/>
    </source>
</evidence>
<keyword evidence="6" id="KW-0969">Cilium</keyword>
<dbReference type="GO" id="GO:0005198">
    <property type="term" value="F:structural molecule activity"/>
    <property type="evidence" value="ECO:0007669"/>
    <property type="project" value="UniProtKB-UniRule"/>
</dbReference>
<organism evidence="6 7">
    <name type="scientific">Vulgatibacter incomptus</name>
    <dbReference type="NCBI Taxonomy" id="1391653"/>
    <lineage>
        <taxon>Bacteria</taxon>
        <taxon>Pseudomonadati</taxon>
        <taxon>Myxococcota</taxon>
        <taxon>Myxococcia</taxon>
        <taxon>Myxococcales</taxon>
        <taxon>Cystobacterineae</taxon>
        <taxon>Vulgatibacteraceae</taxon>
        <taxon>Vulgatibacter</taxon>
    </lineage>
</organism>
<evidence type="ECO:0000259" key="4">
    <source>
        <dbReference type="Pfam" id="PF00669"/>
    </source>
</evidence>
<proteinExistence type="inferred from homology"/>
<dbReference type="Gene3D" id="6.10.10.10">
    <property type="entry name" value="Flagellar export chaperone, C-terminal domain"/>
    <property type="match status" value="1"/>
</dbReference>
<dbReference type="OrthoDB" id="9796789at2"/>
<dbReference type="EMBL" id="CP012332">
    <property type="protein sequence ID" value="AKU92993.1"/>
    <property type="molecule type" value="Genomic_DNA"/>
</dbReference>
<keyword evidence="6" id="KW-0966">Cell projection</keyword>
<dbReference type="KEGG" id="vin:AKJ08_3380"/>
<keyword evidence="6" id="KW-0282">Flagellum</keyword>
<evidence type="ECO:0000256" key="1">
    <source>
        <dbReference type="ARBA" id="ARBA00005709"/>
    </source>
</evidence>
<evidence type="ECO:0000256" key="3">
    <source>
        <dbReference type="RuleBase" id="RU362073"/>
    </source>
</evidence>